<dbReference type="AlphaFoldDB" id="A0A165FZN1"/>
<dbReference type="InParanoid" id="A0A165FZN1"/>
<name>A0A165FZN1_EXIGL</name>
<evidence type="ECO:0000256" key="1">
    <source>
        <dbReference type="SAM" id="MobiDB-lite"/>
    </source>
</evidence>
<evidence type="ECO:0000313" key="3">
    <source>
        <dbReference type="Proteomes" id="UP000077266"/>
    </source>
</evidence>
<feature type="region of interest" description="Disordered" evidence="1">
    <location>
        <begin position="212"/>
        <end position="236"/>
    </location>
</feature>
<reference evidence="2 3" key="1">
    <citation type="journal article" date="2016" name="Mol. Biol. Evol.">
        <title>Comparative Genomics of Early-Diverging Mushroom-Forming Fungi Provides Insights into the Origins of Lignocellulose Decay Capabilities.</title>
        <authorList>
            <person name="Nagy L.G."/>
            <person name="Riley R."/>
            <person name="Tritt A."/>
            <person name="Adam C."/>
            <person name="Daum C."/>
            <person name="Floudas D."/>
            <person name="Sun H."/>
            <person name="Yadav J.S."/>
            <person name="Pangilinan J."/>
            <person name="Larsson K.H."/>
            <person name="Matsuura K."/>
            <person name="Barry K."/>
            <person name="Labutti K."/>
            <person name="Kuo R."/>
            <person name="Ohm R.A."/>
            <person name="Bhattacharya S.S."/>
            <person name="Shirouzu T."/>
            <person name="Yoshinaga Y."/>
            <person name="Martin F.M."/>
            <person name="Grigoriev I.V."/>
            <person name="Hibbett D.S."/>
        </authorList>
    </citation>
    <scope>NUCLEOTIDE SEQUENCE [LARGE SCALE GENOMIC DNA]</scope>
    <source>
        <strain evidence="2 3">HHB12029</strain>
    </source>
</reference>
<protein>
    <submittedName>
        <fullName evidence="2">Uncharacterized protein</fullName>
    </submittedName>
</protein>
<feature type="compositionally biased region" description="Polar residues" evidence="1">
    <location>
        <begin position="212"/>
        <end position="226"/>
    </location>
</feature>
<gene>
    <name evidence="2" type="ORF">EXIGLDRAFT_771446</name>
</gene>
<sequence>MSTVARAKADVSVPRLTLVHVTPNSGTRYSPLAALSSADVAPCASASTALGNLPKSVISVPQRLSSAAYVPYRPSCDPHLRLQRRARRDRARTVRRYCSITRAVNSTSGITPGSYGHRATSTRLLPALRDADLPFSRVGRLATLGIEYRRATAAAAHGLHAGTAYSARFELLVRESDAHIHTRDGARLKLRARLAKEPFQLRHMLYTLDGPSTESAGPACGTTSIPRSWPDERNAARSETRDNWEWTLGARTVHLFGRYVHLSLP</sequence>
<organism evidence="2 3">
    <name type="scientific">Exidia glandulosa HHB12029</name>
    <dbReference type="NCBI Taxonomy" id="1314781"/>
    <lineage>
        <taxon>Eukaryota</taxon>
        <taxon>Fungi</taxon>
        <taxon>Dikarya</taxon>
        <taxon>Basidiomycota</taxon>
        <taxon>Agaricomycotina</taxon>
        <taxon>Agaricomycetes</taxon>
        <taxon>Auriculariales</taxon>
        <taxon>Exidiaceae</taxon>
        <taxon>Exidia</taxon>
    </lineage>
</organism>
<evidence type="ECO:0000313" key="2">
    <source>
        <dbReference type="EMBL" id="KZV89768.1"/>
    </source>
</evidence>
<proteinExistence type="predicted"/>
<dbReference type="EMBL" id="KV426064">
    <property type="protein sequence ID" value="KZV89768.1"/>
    <property type="molecule type" value="Genomic_DNA"/>
</dbReference>
<dbReference type="Proteomes" id="UP000077266">
    <property type="component" value="Unassembled WGS sequence"/>
</dbReference>
<keyword evidence="3" id="KW-1185">Reference proteome</keyword>
<accession>A0A165FZN1</accession>